<dbReference type="OrthoDB" id="4941235at2"/>
<keyword evidence="4" id="KW-1185">Reference proteome</keyword>
<keyword evidence="1" id="KW-0812">Transmembrane</keyword>
<dbReference type="InterPro" id="IPR025164">
    <property type="entry name" value="Toastrack_DUF4097"/>
</dbReference>
<accession>A0A3N2AUM6</accession>
<evidence type="ECO:0000313" key="4">
    <source>
        <dbReference type="Proteomes" id="UP000275456"/>
    </source>
</evidence>
<evidence type="ECO:0000256" key="1">
    <source>
        <dbReference type="SAM" id="Phobius"/>
    </source>
</evidence>
<organism evidence="3 4">
    <name type="scientific">Agrococcus jenensis</name>
    <dbReference type="NCBI Taxonomy" id="46353"/>
    <lineage>
        <taxon>Bacteria</taxon>
        <taxon>Bacillati</taxon>
        <taxon>Actinomycetota</taxon>
        <taxon>Actinomycetes</taxon>
        <taxon>Micrococcales</taxon>
        <taxon>Microbacteriaceae</taxon>
        <taxon>Agrococcus</taxon>
    </lineage>
</organism>
<keyword evidence="1" id="KW-1133">Transmembrane helix</keyword>
<dbReference type="AlphaFoldDB" id="A0A3N2AUM6"/>
<evidence type="ECO:0000313" key="3">
    <source>
        <dbReference type="EMBL" id="ROR66741.1"/>
    </source>
</evidence>
<comment type="caution">
    <text evidence="3">The sequence shown here is derived from an EMBL/GenBank/DDBJ whole genome shotgun (WGS) entry which is preliminary data.</text>
</comment>
<evidence type="ECO:0000259" key="2">
    <source>
        <dbReference type="Pfam" id="PF13349"/>
    </source>
</evidence>
<keyword evidence="1" id="KW-0472">Membrane</keyword>
<feature type="transmembrane region" description="Helical" evidence="1">
    <location>
        <begin position="12"/>
        <end position="35"/>
    </location>
</feature>
<sequence length="276" mass="28212">MTIPTTSTRPGRWISIILIVLGSIGLVFAVGGGVIRGVAAHSPTSQSWTASADGVQALRIDSAAAGFEVRFDDVAEARLDASTDGGPVQRWRLERDGATLRVDTDRRWGWWGFGGWFGGRGGEEHVVLTLPAGLEREGLDLAADVAAGSFEADATWGTANVSLSAGSIDLAGDAESLGLQVSAGEARLDLATPGAVVLDVSAGRIIGALTGEQPTSIDAEVSAGSIELGIPAGDYAVTQDVSAGDATIDVDEDADARATIDVQVSAGSVALRGESR</sequence>
<name>A0A3N2AUM6_9MICO</name>
<dbReference type="RefSeq" id="WP_123697690.1">
    <property type="nucleotide sequence ID" value="NZ_RKHJ01000001.1"/>
</dbReference>
<proteinExistence type="predicted"/>
<protein>
    <submittedName>
        <fullName evidence="3">Putative adhesin</fullName>
    </submittedName>
</protein>
<gene>
    <name evidence="3" type="ORF">EDD26_2135</name>
</gene>
<dbReference type="EMBL" id="RKHJ01000001">
    <property type="protein sequence ID" value="ROR66741.1"/>
    <property type="molecule type" value="Genomic_DNA"/>
</dbReference>
<dbReference type="Pfam" id="PF13349">
    <property type="entry name" value="DUF4097"/>
    <property type="match status" value="1"/>
</dbReference>
<dbReference type="Proteomes" id="UP000275456">
    <property type="component" value="Unassembled WGS sequence"/>
</dbReference>
<reference evidence="3 4" key="1">
    <citation type="submission" date="2018-11" db="EMBL/GenBank/DDBJ databases">
        <title>Sequencing the genomes of 1000 actinobacteria strains.</title>
        <authorList>
            <person name="Klenk H.-P."/>
        </authorList>
    </citation>
    <scope>NUCLEOTIDE SEQUENCE [LARGE SCALE GENOMIC DNA]</scope>
    <source>
        <strain evidence="3 4">DSM 9580</strain>
    </source>
</reference>
<feature type="domain" description="DUF4097" evidence="2">
    <location>
        <begin position="56"/>
        <end position="271"/>
    </location>
</feature>